<organism evidence="2 3">
    <name type="scientific">Nonomuraea mangrovi</name>
    <dbReference type="NCBI Taxonomy" id="2316207"/>
    <lineage>
        <taxon>Bacteria</taxon>
        <taxon>Bacillati</taxon>
        <taxon>Actinomycetota</taxon>
        <taxon>Actinomycetes</taxon>
        <taxon>Streptosporangiales</taxon>
        <taxon>Streptosporangiaceae</taxon>
        <taxon>Nonomuraea</taxon>
    </lineage>
</organism>
<evidence type="ECO:0000313" key="2">
    <source>
        <dbReference type="EMBL" id="MFD1935531.1"/>
    </source>
</evidence>
<keyword evidence="1" id="KW-1133">Transmembrane helix</keyword>
<protein>
    <submittedName>
        <fullName evidence="2">Uncharacterized protein</fullName>
    </submittedName>
</protein>
<feature type="transmembrane region" description="Helical" evidence="1">
    <location>
        <begin position="42"/>
        <end position="65"/>
    </location>
</feature>
<dbReference type="Proteomes" id="UP001597368">
    <property type="component" value="Unassembled WGS sequence"/>
</dbReference>
<proteinExistence type="predicted"/>
<reference evidence="3" key="1">
    <citation type="journal article" date="2019" name="Int. J. Syst. Evol. Microbiol.">
        <title>The Global Catalogue of Microorganisms (GCM) 10K type strain sequencing project: providing services to taxonomists for standard genome sequencing and annotation.</title>
        <authorList>
            <consortium name="The Broad Institute Genomics Platform"/>
            <consortium name="The Broad Institute Genome Sequencing Center for Infectious Disease"/>
            <person name="Wu L."/>
            <person name="Ma J."/>
        </authorList>
    </citation>
    <scope>NUCLEOTIDE SEQUENCE [LARGE SCALE GENOMIC DNA]</scope>
    <source>
        <strain evidence="3">ICMP 6774ER</strain>
    </source>
</reference>
<comment type="caution">
    <text evidence="2">The sequence shown here is derived from an EMBL/GenBank/DDBJ whole genome shotgun (WGS) entry which is preliminary data.</text>
</comment>
<keyword evidence="1" id="KW-0812">Transmembrane</keyword>
<evidence type="ECO:0000256" key="1">
    <source>
        <dbReference type="SAM" id="Phobius"/>
    </source>
</evidence>
<gene>
    <name evidence="2" type="ORF">ACFSKW_29080</name>
</gene>
<sequence>MSFERRLRDGLAAAAARVEPDTERALVRVWLHRRRRRLFRPLFGAVAVAVAVAMIVLLVPVFLAISAERRDEAVTRELAATYTAELPDTPGLNLAGRWFLTVRADGSANVGGPPGLTIRGPGPAGTYVRLDDQRLRTNLFYNDLCTGEGLYGWRRDGDVLIFTVVEDTCAARRMLLTTSTWNR</sequence>
<evidence type="ECO:0000313" key="3">
    <source>
        <dbReference type="Proteomes" id="UP001597368"/>
    </source>
</evidence>
<keyword evidence="1" id="KW-0472">Membrane</keyword>
<accession>A0ABW4T3Z3</accession>
<keyword evidence="3" id="KW-1185">Reference proteome</keyword>
<dbReference type="RefSeq" id="WP_379575646.1">
    <property type="nucleotide sequence ID" value="NZ_JBHUFV010000043.1"/>
</dbReference>
<dbReference type="EMBL" id="JBHUFV010000043">
    <property type="protein sequence ID" value="MFD1935531.1"/>
    <property type="molecule type" value="Genomic_DNA"/>
</dbReference>
<name>A0ABW4T3Z3_9ACTN</name>